<evidence type="ECO:0000313" key="3">
    <source>
        <dbReference type="Proteomes" id="UP000575985"/>
    </source>
</evidence>
<comment type="caution">
    <text evidence="2">The sequence shown here is derived from an EMBL/GenBank/DDBJ whole genome shotgun (WGS) entry which is preliminary data.</text>
</comment>
<reference evidence="2 3" key="1">
    <citation type="submission" date="2020-07" db="EMBL/GenBank/DDBJ databases">
        <title>Sequencing the genomes of 1000 actinobacteria strains.</title>
        <authorList>
            <person name="Klenk H.-P."/>
        </authorList>
    </citation>
    <scope>NUCLEOTIDE SEQUENCE [LARGE SCALE GENOMIC DNA]</scope>
    <source>
        <strain evidence="2 3">DSM 45927</strain>
    </source>
</reference>
<dbReference type="Pfam" id="PF11575">
    <property type="entry name" value="FhuF_C"/>
    <property type="match status" value="1"/>
</dbReference>
<evidence type="ECO:0000259" key="1">
    <source>
        <dbReference type="Pfam" id="PF11575"/>
    </source>
</evidence>
<name>A0A853BIG6_9ACTN</name>
<evidence type="ECO:0000313" key="2">
    <source>
        <dbReference type="EMBL" id="NYI94401.1"/>
    </source>
</evidence>
<organism evidence="2 3">
    <name type="scientific">Streptomonospora nanhaiensis</name>
    <dbReference type="NCBI Taxonomy" id="1323731"/>
    <lineage>
        <taxon>Bacteria</taxon>
        <taxon>Bacillati</taxon>
        <taxon>Actinomycetota</taxon>
        <taxon>Actinomycetes</taxon>
        <taxon>Streptosporangiales</taxon>
        <taxon>Nocardiopsidaceae</taxon>
        <taxon>Streptomonospora</taxon>
    </lineage>
</organism>
<dbReference type="InterPro" id="IPR024726">
    <property type="entry name" value="FhuF_C"/>
</dbReference>
<dbReference type="Proteomes" id="UP000575985">
    <property type="component" value="Unassembled WGS sequence"/>
</dbReference>
<dbReference type="EMBL" id="JACCFO010000001">
    <property type="protein sequence ID" value="NYI94401.1"/>
    <property type="molecule type" value="Genomic_DNA"/>
</dbReference>
<dbReference type="GO" id="GO:0051537">
    <property type="term" value="F:2 iron, 2 sulfur cluster binding"/>
    <property type="evidence" value="ECO:0007669"/>
    <property type="project" value="InterPro"/>
</dbReference>
<feature type="domain" description="Ferric siderophore reductase C-terminal" evidence="1">
    <location>
        <begin position="220"/>
        <end position="238"/>
    </location>
</feature>
<gene>
    <name evidence="2" type="ORF">HNR12_000678</name>
</gene>
<sequence>MTHADLRRALDDAGGVNPFFAVPEAPAAGGWAPLPDLWRRPGLLAAEVAAVRARLAAGRPVAVVEVRVAASLLFQSLASRLLSPAAATALSHGLLAPPEALRWRPARPAGLALALAAGARPVPVAERTPRAAAEAVARHVVAGALAPAADALRAQVRLAPRLLYGNAASSLAGTVLALARARPPLAADAFALGRALLARPPLAGLGSFTGTGPAQAAFTRTTCCLYYRLPGGGYCGDCAVAARRTR</sequence>
<keyword evidence="3" id="KW-1185">Reference proteome</keyword>
<dbReference type="AlphaFoldDB" id="A0A853BIG6"/>
<proteinExistence type="predicted"/>
<dbReference type="RefSeq" id="WP_179766052.1">
    <property type="nucleotide sequence ID" value="NZ_JACCFO010000001.1"/>
</dbReference>
<accession>A0A853BIG6</accession>
<protein>
    <recommendedName>
        <fullName evidence="1">Ferric siderophore reductase C-terminal domain-containing protein</fullName>
    </recommendedName>
</protein>